<reference evidence="7 8" key="1">
    <citation type="journal article" date="2007" name="Nature">
        <title>Evolution of genes and genomes on the Drosophila phylogeny.</title>
        <authorList>
            <consortium name="Drosophila 12 Genomes Consortium"/>
            <person name="Clark A.G."/>
            <person name="Eisen M.B."/>
            <person name="Smith D.R."/>
            <person name="Bergman C.M."/>
            <person name="Oliver B."/>
            <person name="Markow T.A."/>
            <person name="Kaufman T.C."/>
            <person name="Kellis M."/>
            <person name="Gelbart W."/>
            <person name="Iyer V.N."/>
            <person name="Pollard D.A."/>
            <person name="Sackton T.B."/>
            <person name="Larracuente A.M."/>
            <person name="Singh N.D."/>
            <person name="Abad J.P."/>
            <person name="Abt D.N."/>
            <person name="Adryan B."/>
            <person name="Aguade M."/>
            <person name="Akashi H."/>
            <person name="Anderson W.W."/>
            <person name="Aquadro C.F."/>
            <person name="Ardell D.H."/>
            <person name="Arguello R."/>
            <person name="Artieri C.G."/>
            <person name="Barbash D.A."/>
            <person name="Barker D."/>
            <person name="Barsanti P."/>
            <person name="Batterham P."/>
            <person name="Batzoglou S."/>
            <person name="Begun D."/>
            <person name="Bhutkar A."/>
            <person name="Blanco E."/>
            <person name="Bosak S.A."/>
            <person name="Bradley R.K."/>
            <person name="Brand A.D."/>
            <person name="Brent M.R."/>
            <person name="Brooks A.N."/>
            <person name="Brown R.H."/>
            <person name="Butlin R.K."/>
            <person name="Caggese C."/>
            <person name="Calvi B.R."/>
            <person name="Bernardo de Carvalho A."/>
            <person name="Caspi A."/>
            <person name="Castrezana S."/>
            <person name="Celniker S.E."/>
            <person name="Chang J.L."/>
            <person name="Chapple C."/>
            <person name="Chatterji S."/>
            <person name="Chinwalla A."/>
            <person name="Civetta A."/>
            <person name="Clifton S.W."/>
            <person name="Comeron J.M."/>
            <person name="Costello J.C."/>
            <person name="Coyne J.A."/>
            <person name="Daub J."/>
            <person name="David R.G."/>
            <person name="Delcher A.L."/>
            <person name="Delehaunty K."/>
            <person name="Do C.B."/>
            <person name="Ebling H."/>
            <person name="Edwards K."/>
            <person name="Eickbush T."/>
            <person name="Evans J.D."/>
            <person name="Filipski A."/>
            <person name="Findeiss S."/>
            <person name="Freyhult E."/>
            <person name="Fulton L."/>
            <person name="Fulton R."/>
            <person name="Garcia A.C."/>
            <person name="Gardiner A."/>
            <person name="Garfield D.A."/>
            <person name="Garvin B.E."/>
            <person name="Gibson G."/>
            <person name="Gilbert D."/>
            <person name="Gnerre S."/>
            <person name="Godfrey J."/>
            <person name="Good R."/>
            <person name="Gotea V."/>
            <person name="Gravely B."/>
            <person name="Greenberg A.J."/>
            <person name="Griffiths-Jones S."/>
            <person name="Gross S."/>
            <person name="Guigo R."/>
            <person name="Gustafson E.A."/>
            <person name="Haerty W."/>
            <person name="Hahn M.W."/>
            <person name="Halligan D.L."/>
            <person name="Halpern A.L."/>
            <person name="Halter G.M."/>
            <person name="Han M.V."/>
            <person name="Heger A."/>
            <person name="Hillier L."/>
            <person name="Hinrichs A.S."/>
            <person name="Holmes I."/>
            <person name="Hoskins R.A."/>
            <person name="Hubisz M.J."/>
            <person name="Hultmark D."/>
            <person name="Huntley M.A."/>
            <person name="Jaffe D.B."/>
            <person name="Jagadeeshan S."/>
            <person name="Jeck W.R."/>
            <person name="Johnson J."/>
            <person name="Jones C.D."/>
            <person name="Jordan W.C."/>
            <person name="Karpen G.H."/>
            <person name="Kataoka E."/>
            <person name="Keightley P.D."/>
            <person name="Kheradpour P."/>
            <person name="Kirkness E.F."/>
            <person name="Koerich L.B."/>
            <person name="Kristiansen K."/>
            <person name="Kudrna D."/>
            <person name="Kulathinal R.J."/>
            <person name="Kumar S."/>
            <person name="Kwok R."/>
            <person name="Lander E."/>
            <person name="Langley C.H."/>
            <person name="Lapoint R."/>
            <person name="Lazzaro B.P."/>
            <person name="Lee S.J."/>
            <person name="Levesque L."/>
            <person name="Li R."/>
            <person name="Lin C.F."/>
            <person name="Lin M.F."/>
            <person name="Lindblad-Toh K."/>
            <person name="Llopart A."/>
            <person name="Long M."/>
            <person name="Low L."/>
            <person name="Lozovsky E."/>
            <person name="Lu J."/>
            <person name="Luo M."/>
            <person name="Machado C.A."/>
            <person name="Makalowski W."/>
            <person name="Marzo M."/>
            <person name="Matsuda M."/>
            <person name="Matzkin L."/>
            <person name="McAllister B."/>
            <person name="McBride C.S."/>
            <person name="McKernan B."/>
            <person name="McKernan K."/>
            <person name="Mendez-Lago M."/>
            <person name="Minx P."/>
            <person name="Mollenhauer M.U."/>
            <person name="Montooth K."/>
            <person name="Mount S.M."/>
            <person name="Mu X."/>
            <person name="Myers E."/>
            <person name="Negre B."/>
            <person name="Newfeld S."/>
            <person name="Nielsen R."/>
            <person name="Noor M.A."/>
            <person name="O'Grady P."/>
            <person name="Pachter L."/>
            <person name="Papaceit M."/>
            <person name="Parisi M.J."/>
            <person name="Parisi M."/>
            <person name="Parts L."/>
            <person name="Pedersen J.S."/>
            <person name="Pesole G."/>
            <person name="Phillippy A.M."/>
            <person name="Ponting C.P."/>
            <person name="Pop M."/>
            <person name="Porcelli D."/>
            <person name="Powell J.R."/>
            <person name="Prohaska S."/>
            <person name="Pruitt K."/>
            <person name="Puig M."/>
            <person name="Quesneville H."/>
            <person name="Ram K.R."/>
            <person name="Rand D."/>
            <person name="Rasmussen M.D."/>
            <person name="Reed L.K."/>
            <person name="Reenan R."/>
            <person name="Reily A."/>
            <person name="Remington K.A."/>
            <person name="Rieger T.T."/>
            <person name="Ritchie M.G."/>
            <person name="Robin C."/>
            <person name="Rogers Y.H."/>
            <person name="Rohde C."/>
            <person name="Rozas J."/>
            <person name="Rubenfield M.J."/>
            <person name="Ruiz A."/>
            <person name="Russo S."/>
            <person name="Salzberg S.L."/>
            <person name="Sanchez-Gracia A."/>
            <person name="Saranga D.J."/>
            <person name="Sato H."/>
            <person name="Schaeffer S.W."/>
            <person name="Schatz M.C."/>
            <person name="Schlenke T."/>
            <person name="Schwartz R."/>
            <person name="Segarra C."/>
            <person name="Singh R.S."/>
            <person name="Sirot L."/>
            <person name="Sirota M."/>
            <person name="Sisneros N.B."/>
            <person name="Smith C.D."/>
            <person name="Smith T.F."/>
            <person name="Spieth J."/>
            <person name="Stage D.E."/>
            <person name="Stark A."/>
            <person name="Stephan W."/>
            <person name="Strausberg R.L."/>
            <person name="Strempel S."/>
            <person name="Sturgill D."/>
            <person name="Sutton G."/>
            <person name="Sutton G.G."/>
            <person name="Tao W."/>
            <person name="Teichmann S."/>
            <person name="Tobari Y.N."/>
            <person name="Tomimura Y."/>
            <person name="Tsolas J.M."/>
            <person name="Valente V.L."/>
            <person name="Venter E."/>
            <person name="Venter J.C."/>
            <person name="Vicario S."/>
            <person name="Vieira F.G."/>
            <person name="Vilella A.J."/>
            <person name="Villasante A."/>
            <person name="Walenz B."/>
            <person name="Wang J."/>
            <person name="Wasserman M."/>
            <person name="Watts T."/>
            <person name="Wilson D."/>
            <person name="Wilson R.K."/>
            <person name="Wing R.A."/>
            <person name="Wolfner M.F."/>
            <person name="Wong A."/>
            <person name="Wong G.K."/>
            <person name="Wu C.I."/>
            <person name="Wu G."/>
            <person name="Yamamoto D."/>
            <person name="Yang H.P."/>
            <person name="Yang S.P."/>
            <person name="Yorke J.A."/>
            <person name="Yoshida K."/>
            <person name="Zdobnov E."/>
            <person name="Zhang P."/>
            <person name="Zhang Y."/>
            <person name="Zimin A.V."/>
            <person name="Baldwin J."/>
            <person name="Abdouelleil A."/>
            <person name="Abdulkadir J."/>
            <person name="Abebe A."/>
            <person name="Abera B."/>
            <person name="Abreu J."/>
            <person name="Acer S.C."/>
            <person name="Aftuck L."/>
            <person name="Alexander A."/>
            <person name="An P."/>
            <person name="Anderson E."/>
            <person name="Anderson S."/>
            <person name="Arachi H."/>
            <person name="Azer M."/>
            <person name="Bachantsang P."/>
            <person name="Barry A."/>
            <person name="Bayul T."/>
            <person name="Berlin A."/>
            <person name="Bessette D."/>
            <person name="Bloom T."/>
            <person name="Blye J."/>
            <person name="Boguslavskiy L."/>
            <person name="Bonnet C."/>
            <person name="Boukhgalter B."/>
            <person name="Bourzgui I."/>
            <person name="Brown A."/>
            <person name="Cahill P."/>
            <person name="Channer S."/>
            <person name="Cheshatsang Y."/>
            <person name="Chuda L."/>
            <person name="Citroen M."/>
            <person name="Collymore A."/>
            <person name="Cooke P."/>
            <person name="Costello M."/>
            <person name="D'Aco K."/>
            <person name="Daza R."/>
            <person name="De Haan G."/>
            <person name="DeGray S."/>
            <person name="DeMaso C."/>
            <person name="Dhargay N."/>
            <person name="Dooley K."/>
            <person name="Dooley E."/>
            <person name="Doricent M."/>
            <person name="Dorje P."/>
            <person name="Dorjee K."/>
            <person name="Dupes A."/>
            <person name="Elong R."/>
            <person name="Falk J."/>
            <person name="Farina A."/>
            <person name="Faro S."/>
            <person name="Ferguson D."/>
            <person name="Fisher S."/>
            <person name="Foley C.D."/>
            <person name="Franke A."/>
            <person name="Friedrich D."/>
            <person name="Gadbois L."/>
            <person name="Gearin G."/>
            <person name="Gearin C.R."/>
            <person name="Giannoukos G."/>
            <person name="Goode T."/>
            <person name="Graham J."/>
            <person name="Grandbois E."/>
            <person name="Grewal S."/>
            <person name="Gyaltsen K."/>
            <person name="Hafez N."/>
            <person name="Hagos B."/>
            <person name="Hall J."/>
            <person name="Henson C."/>
            <person name="Hollinger A."/>
            <person name="Honan T."/>
            <person name="Huard M.D."/>
            <person name="Hughes L."/>
            <person name="Hurhula B."/>
            <person name="Husby M.E."/>
            <person name="Kamat A."/>
            <person name="Kanga B."/>
            <person name="Kashin S."/>
            <person name="Khazanovich D."/>
            <person name="Kisner P."/>
            <person name="Lance K."/>
            <person name="Lara M."/>
            <person name="Lee W."/>
            <person name="Lennon N."/>
            <person name="Letendre F."/>
            <person name="LeVine R."/>
            <person name="Lipovsky A."/>
            <person name="Liu X."/>
            <person name="Liu J."/>
            <person name="Liu S."/>
            <person name="Lokyitsang T."/>
            <person name="Lokyitsang Y."/>
            <person name="Lubonja R."/>
            <person name="Lui A."/>
            <person name="MacDonald P."/>
            <person name="Magnisalis V."/>
            <person name="Maru K."/>
            <person name="Matthews C."/>
            <person name="McCusker W."/>
            <person name="McDonough S."/>
            <person name="Mehta T."/>
            <person name="Meldrim J."/>
            <person name="Meneus L."/>
            <person name="Mihai O."/>
            <person name="Mihalev A."/>
            <person name="Mihova T."/>
            <person name="Mittelman R."/>
            <person name="Mlenga V."/>
            <person name="Montmayeur A."/>
            <person name="Mulrain L."/>
            <person name="Navidi A."/>
            <person name="Naylor J."/>
            <person name="Negash T."/>
            <person name="Nguyen T."/>
            <person name="Nguyen N."/>
            <person name="Nicol R."/>
            <person name="Norbu C."/>
            <person name="Norbu N."/>
            <person name="Novod N."/>
            <person name="O'Neill B."/>
            <person name="Osman S."/>
            <person name="Markiewicz E."/>
            <person name="Oyono O.L."/>
            <person name="Patti C."/>
            <person name="Phunkhang P."/>
            <person name="Pierre F."/>
            <person name="Priest M."/>
            <person name="Raghuraman S."/>
            <person name="Rege F."/>
            <person name="Reyes R."/>
            <person name="Rise C."/>
            <person name="Rogov P."/>
            <person name="Ross K."/>
            <person name="Ryan E."/>
            <person name="Settipalli S."/>
            <person name="Shea T."/>
            <person name="Sherpa N."/>
            <person name="Shi L."/>
            <person name="Shih D."/>
            <person name="Sparrow T."/>
            <person name="Spaulding J."/>
            <person name="Stalker J."/>
            <person name="Stange-Thomann N."/>
            <person name="Stavropoulos S."/>
            <person name="Stone C."/>
            <person name="Strader C."/>
            <person name="Tesfaye S."/>
            <person name="Thomson T."/>
            <person name="Thoulutsang Y."/>
            <person name="Thoulutsang D."/>
            <person name="Topham K."/>
            <person name="Topping I."/>
            <person name="Tsamla T."/>
            <person name="Vassiliev H."/>
            <person name="Vo A."/>
            <person name="Wangchuk T."/>
            <person name="Wangdi T."/>
            <person name="Weiand M."/>
            <person name="Wilkinson J."/>
            <person name="Wilson A."/>
            <person name="Yadav S."/>
            <person name="Young G."/>
            <person name="Yu Q."/>
            <person name="Zembek L."/>
            <person name="Zhong D."/>
            <person name="Zimmer A."/>
            <person name="Zwirko Z."/>
            <person name="Jaffe D.B."/>
            <person name="Alvarez P."/>
            <person name="Brockman W."/>
            <person name="Butler J."/>
            <person name="Chin C."/>
            <person name="Gnerre S."/>
            <person name="Grabherr M."/>
            <person name="Kleber M."/>
            <person name="Mauceli E."/>
            <person name="MacCallum I."/>
        </authorList>
    </citation>
    <scope>NUCLEOTIDE SEQUENCE [LARGE SCALE GENOMIC DNA]</scope>
    <source>
        <strain evidence="8">Tucson 15287-2541.00</strain>
    </source>
</reference>
<dbReference type="InterPro" id="IPR019515">
    <property type="entry name" value="VPS54_N"/>
</dbReference>
<dbReference type="GO" id="GO:0042147">
    <property type="term" value="P:retrograde transport, endosome to Golgi"/>
    <property type="evidence" value="ECO:0007669"/>
    <property type="project" value="InterPro"/>
</dbReference>
<dbReference type="STRING" id="7222.B4J542"/>
<keyword evidence="2" id="KW-0653">Protein transport</keyword>
<evidence type="ECO:0000256" key="4">
    <source>
        <dbReference type="SAM" id="MobiDB-lite"/>
    </source>
</evidence>
<dbReference type="PANTHER" id="PTHR13258">
    <property type="entry name" value="SYNDETIN"/>
    <property type="match status" value="1"/>
</dbReference>
<keyword evidence="3" id="KW-0175">Coiled coil</keyword>
<name>B4J542_DROGR</name>
<dbReference type="PhylomeDB" id="B4J542"/>
<feature type="domain" description="Syndetin C-terminal" evidence="5">
    <location>
        <begin position="713"/>
        <end position="944"/>
    </location>
</feature>
<dbReference type="FunCoup" id="B4J542">
    <property type="interactions" value="1563"/>
</dbReference>
<dbReference type="eggNOG" id="KOG2939">
    <property type="taxonomic scope" value="Eukaryota"/>
</dbReference>
<accession>B4J542</accession>
<dbReference type="GO" id="GO:1990745">
    <property type="term" value="C:EARP complex"/>
    <property type="evidence" value="ECO:0007669"/>
    <property type="project" value="InterPro"/>
</dbReference>
<dbReference type="KEGG" id="dgr:6559674"/>
<dbReference type="PANTHER" id="PTHR13258:SF0">
    <property type="entry name" value="SYNDETIN"/>
    <property type="match status" value="1"/>
</dbReference>
<dbReference type="GO" id="GO:0005829">
    <property type="term" value="C:cytosol"/>
    <property type="evidence" value="ECO:0007669"/>
    <property type="project" value="GOC"/>
</dbReference>
<dbReference type="InterPro" id="IPR040047">
    <property type="entry name" value="VPS50"/>
</dbReference>
<proteinExistence type="predicted"/>
<dbReference type="GO" id="GO:0000149">
    <property type="term" value="F:SNARE binding"/>
    <property type="evidence" value="ECO:0007669"/>
    <property type="project" value="TreeGrafter"/>
</dbReference>
<feature type="domain" description="Vacuolar protein sorting-associated protein 54 N-terminal" evidence="6">
    <location>
        <begin position="83"/>
        <end position="370"/>
    </location>
</feature>
<dbReference type="OMA" id="MAKVKWD"/>
<evidence type="ECO:0000256" key="2">
    <source>
        <dbReference type="ARBA" id="ARBA00022927"/>
    </source>
</evidence>
<evidence type="ECO:0000313" key="8">
    <source>
        <dbReference type="Proteomes" id="UP000001070"/>
    </source>
</evidence>
<dbReference type="InParanoid" id="B4J542"/>
<evidence type="ECO:0000256" key="1">
    <source>
        <dbReference type="ARBA" id="ARBA00022448"/>
    </source>
</evidence>
<gene>
    <name evidence="7" type="primary">Dgri\GH20886</name>
    <name evidence="7" type="ORF">Dgri_GH20886</name>
</gene>
<evidence type="ECO:0000256" key="3">
    <source>
        <dbReference type="ARBA" id="ARBA00023054"/>
    </source>
</evidence>
<evidence type="ECO:0000313" key="7">
    <source>
        <dbReference type="EMBL" id="EDW00668.1"/>
    </source>
</evidence>
<dbReference type="GO" id="GO:0015031">
    <property type="term" value="P:protein transport"/>
    <property type="evidence" value="ECO:0007669"/>
    <property type="project" value="UniProtKB-KW"/>
</dbReference>
<dbReference type="GO" id="GO:0032456">
    <property type="term" value="P:endocytic recycling"/>
    <property type="evidence" value="ECO:0007669"/>
    <property type="project" value="InterPro"/>
</dbReference>
<feature type="region of interest" description="Disordered" evidence="4">
    <location>
        <begin position="48"/>
        <end position="77"/>
    </location>
</feature>
<dbReference type="Pfam" id="PF10474">
    <property type="entry name" value="Syndetin_C"/>
    <property type="match status" value="1"/>
</dbReference>
<evidence type="ECO:0000259" key="5">
    <source>
        <dbReference type="Pfam" id="PF10474"/>
    </source>
</evidence>
<feature type="compositionally biased region" description="Low complexity" evidence="4">
    <location>
        <begin position="48"/>
        <end position="75"/>
    </location>
</feature>
<evidence type="ECO:0000259" key="6">
    <source>
        <dbReference type="Pfam" id="PF10475"/>
    </source>
</evidence>
<sequence length="971" mass="110912">MQNSKAKMDEFKTRFMDLLHKQTNRQMKIPAMGFSDYFIQTVTTDALPSSTTTTTSTTTAASTSDADATDSAASAQKSDQEILESIEKCYYSADSNPELYELKKVLGAGIDNQLIETTIAQLRTQQKVLTKQVLQNILEQRIACGSEFQSINETQKKLEESLWTCQKARSYLNYARTNLTTTSLEILASYRKREVLKEVLDTLMAIKKLRTTDDELQKLLAEHNYSAAIALLLQCQSSATEFMQYNCVQSLHKKLQETMLLMEYQLDTVLNEMVLNFDMRKYAKLQEAYKLANKSLIAMDQLHINYISSVHSTVNAVVRGYSEPTAEEQPKLLYEQLCDQLNADKLIPCLISLCKTFWTILASYYQVVMWHNNYKLYAQQEDTDGESPDLYIQQKLKKGQSRIWNDILNKVCLFLQSAKLTTLKYDQFIQVLSIVQRLKKVGVEFCGEQSEKLIATMQQQSEEFFRRYHICCVEEICLFLDNESWTPLDSFSHILQLPEFRSVRNTLRRHKSPTTALASNNNSPISNNNCDELVSVHSQDGGGSSIYGSYGYFLRFSEKSSPFDGGLDAAMLEEDILSGIVDEASCYFSEESDDEQKSLQSKEFADDASNQLLVNNTALNVLRCIGRYLQMCKLLHCISPRIVFCMLELLDFYAFSVHEIFGRDSLVSTDILYTPRLEQRLRAVETNVLTQIKVWPLNFSSLTNNELANPDTLYGLPQRIVAVEAGRSMLQQFHVLQHYLNHLLPAADRPILVNYLDYSEYMTDLAKPVYTCVTSRAIDLTGILAQMAKVKWDVNHVTHQHSSYSDILNRNIQSFAMCLEEIAKEVPIPSKNVWNSMAHVASRLLVEGFSNVKKCSAGGRALMQLDFANFMSFLELISNHKYPQYRTFVDVFIKSYYFSPEQFEQFVEQHRHGDEYSTKQLTNLIQCICVSDKRTRQRLLQLLEGVPAGVTPTTTPYKNFYNSGSNLSNVI</sequence>
<dbReference type="InterPro" id="IPR019514">
    <property type="entry name" value="Syndetin_C"/>
</dbReference>
<keyword evidence="1" id="KW-0813">Transport</keyword>
<dbReference type="AlphaFoldDB" id="B4J542"/>
<protein>
    <submittedName>
        <fullName evidence="7">GH20886</fullName>
    </submittedName>
</protein>
<dbReference type="OrthoDB" id="10263345at2759"/>
<dbReference type="Pfam" id="PF10475">
    <property type="entry name" value="Vps54_N"/>
    <property type="match status" value="1"/>
</dbReference>
<dbReference type="HOGENOM" id="CLU_009513_1_0_1"/>
<organism evidence="8">
    <name type="scientific">Drosophila grimshawi</name>
    <name type="common">Hawaiian fruit fly</name>
    <name type="synonym">Idiomyia grimshawi</name>
    <dbReference type="NCBI Taxonomy" id="7222"/>
    <lineage>
        <taxon>Eukaryota</taxon>
        <taxon>Metazoa</taxon>
        <taxon>Ecdysozoa</taxon>
        <taxon>Arthropoda</taxon>
        <taxon>Hexapoda</taxon>
        <taxon>Insecta</taxon>
        <taxon>Pterygota</taxon>
        <taxon>Neoptera</taxon>
        <taxon>Endopterygota</taxon>
        <taxon>Diptera</taxon>
        <taxon>Brachycera</taxon>
        <taxon>Muscomorpha</taxon>
        <taxon>Ephydroidea</taxon>
        <taxon>Drosophilidae</taxon>
        <taxon>Drosophila</taxon>
        <taxon>Hawaiian Drosophila</taxon>
    </lineage>
</organism>
<dbReference type="EMBL" id="CH916367">
    <property type="protein sequence ID" value="EDW00668.1"/>
    <property type="molecule type" value="Genomic_DNA"/>
</dbReference>
<dbReference type="Proteomes" id="UP000001070">
    <property type="component" value="Unassembled WGS sequence"/>
</dbReference>
<keyword evidence="8" id="KW-1185">Reference proteome</keyword>